<evidence type="ECO:0000256" key="4">
    <source>
        <dbReference type="ARBA" id="ARBA00022692"/>
    </source>
</evidence>
<dbReference type="Gene3D" id="2.30.30.60">
    <property type="match status" value="1"/>
</dbReference>
<dbReference type="InterPro" id="IPR052702">
    <property type="entry name" value="MscS-like_channel"/>
</dbReference>
<feature type="compositionally biased region" description="Gly residues" evidence="7">
    <location>
        <begin position="831"/>
        <end position="840"/>
    </location>
</feature>
<reference evidence="13 14" key="1">
    <citation type="submission" date="2022-10" db="EMBL/GenBank/DDBJ databases">
        <title>Sinirhodobacter sp. nov., isolated from ocean surface sediments.</title>
        <authorList>
            <person name="He W."/>
            <person name="Wang L."/>
            <person name="Zhang D.-F."/>
        </authorList>
    </citation>
    <scope>NUCLEOTIDE SEQUENCE [LARGE SCALE GENOMIC DNA]</scope>
    <source>
        <strain evidence="13 14">WL0115</strain>
    </source>
</reference>
<comment type="similarity">
    <text evidence="2">Belongs to the MscS (TC 1.A.23) family.</text>
</comment>
<evidence type="ECO:0000256" key="5">
    <source>
        <dbReference type="ARBA" id="ARBA00022989"/>
    </source>
</evidence>
<dbReference type="Proteomes" id="UP001526166">
    <property type="component" value="Unassembled WGS sequence"/>
</dbReference>
<dbReference type="InterPro" id="IPR006685">
    <property type="entry name" value="MscS_channel_2nd"/>
</dbReference>
<evidence type="ECO:0000259" key="11">
    <source>
        <dbReference type="Pfam" id="PF12607"/>
    </source>
</evidence>
<evidence type="ECO:0000259" key="12">
    <source>
        <dbReference type="Pfam" id="PF21082"/>
    </source>
</evidence>
<proteinExistence type="inferred from homology"/>
<dbReference type="Pfam" id="PF12607">
    <property type="entry name" value="DUF3772"/>
    <property type="match status" value="1"/>
</dbReference>
<dbReference type="SUPFAM" id="SSF82689">
    <property type="entry name" value="Mechanosensitive channel protein MscS (YggB), C-terminal domain"/>
    <property type="match status" value="1"/>
</dbReference>
<dbReference type="EMBL" id="JAOWKW010000008">
    <property type="protein sequence ID" value="MCV2879410.1"/>
    <property type="molecule type" value="Genomic_DNA"/>
</dbReference>
<dbReference type="RefSeq" id="WP_263848060.1">
    <property type="nucleotide sequence ID" value="NZ_JAOWKW010000008.1"/>
</dbReference>
<name>A0ABT3A084_9RHOB</name>
<dbReference type="Gene3D" id="1.10.287.1260">
    <property type="match status" value="1"/>
</dbReference>
<feature type="signal peptide" evidence="9">
    <location>
        <begin position="1"/>
        <end position="21"/>
    </location>
</feature>
<accession>A0ABT3A084</accession>
<feature type="transmembrane region" description="Helical" evidence="8">
    <location>
        <begin position="565"/>
        <end position="588"/>
    </location>
</feature>
<dbReference type="SUPFAM" id="SSF50182">
    <property type="entry name" value="Sm-like ribonucleoproteins"/>
    <property type="match status" value="1"/>
</dbReference>
<feature type="transmembrane region" description="Helical" evidence="8">
    <location>
        <begin position="357"/>
        <end position="381"/>
    </location>
</feature>
<feature type="domain" description="Mechanosensitive ion channel MscS C-terminal" evidence="12">
    <location>
        <begin position="686"/>
        <end position="767"/>
    </location>
</feature>
<keyword evidence="3" id="KW-1003">Cell membrane</keyword>
<feature type="transmembrane region" description="Helical" evidence="8">
    <location>
        <begin position="594"/>
        <end position="623"/>
    </location>
</feature>
<feature type="transmembrane region" description="Helical" evidence="8">
    <location>
        <begin position="477"/>
        <end position="499"/>
    </location>
</feature>
<feature type="chain" id="PRO_5045131563" evidence="9">
    <location>
        <begin position="22"/>
        <end position="840"/>
    </location>
</feature>
<dbReference type="Pfam" id="PF21082">
    <property type="entry name" value="MS_channel_3rd"/>
    <property type="match status" value="1"/>
</dbReference>
<comment type="subcellular location">
    <subcellularLocation>
        <location evidence="1">Cell membrane</location>
        <topology evidence="1">Multi-pass membrane protein</topology>
    </subcellularLocation>
</comment>
<evidence type="ECO:0000256" key="3">
    <source>
        <dbReference type="ARBA" id="ARBA00022475"/>
    </source>
</evidence>
<evidence type="ECO:0000259" key="10">
    <source>
        <dbReference type="Pfam" id="PF00924"/>
    </source>
</evidence>
<evidence type="ECO:0000256" key="7">
    <source>
        <dbReference type="SAM" id="MobiDB-lite"/>
    </source>
</evidence>
<dbReference type="InterPro" id="IPR010920">
    <property type="entry name" value="LSM_dom_sf"/>
</dbReference>
<dbReference type="InterPro" id="IPR049278">
    <property type="entry name" value="MS_channel_C"/>
</dbReference>
<feature type="domain" description="Mechanosensitive ion channel MscS" evidence="10">
    <location>
        <begin position="610"/>
        <end position="677"/>
    </location>
</feature>
<evidence type="ECO:0000256" key="8">
    <source>
        <dbReference type="SAM" id="Phobius"/>
    </source>
</evidence>
<evidence type="ECO:0000313" key="13">
    <source>
        <dbReference type="EMBL" id="MCV2879410.1"/>
    </source>
</evidence>
<feature type="compositionally biased region" description="Pro residues" evidence="7">
    <location>
        <begin position="799"/>
        <end position="808"/>
    </location>
</feature>
<dbReference type="InterPro" id="IPR022249">
    <property type="entry name" value="DUF3772"/>
</dbReference>
<keyword evidence="5 8" id="KW-1133">Transmembrane helix</keyword>
<keyword evidence="4 8" id="KW-0812">Transmembrane</keyword>
<evidence type="ECO:0000256" key="1">
    <source>
        <dbReference type="ARBA" id="ARBA00004651"/>
    </source>
</evidence>
<feature type="transmembrane region" description="Helical" evidence="8">
    <location>
        <begin position="402"/>
        <end position="425"/>
    </location>
</feature>
<feature type="transmembrane region" description="Helical" evidence="8">
    <location>
        <begin position="235"/>
        <end position="261"/>
    </location>
</feature>
<organism evidence="13 14">
    <name type="scientific">Sedimentimonas flavescens</name>
    <dbReference type="NCBI Taxonomy" id="2851012"/>
    <lineage>
        <taxon>Bacteria</taxon>
        <taxon>Pseudomonadati</taxon>
        <taxon>Pseudomonadota</taxon>
        <taxon>Alphaproteobacteria</taxon>
        <taxon>Rhodobacterales</taxon>
        <taxon>Rhodobacter group</taxon>
        <taxon>Sedimentimonas</taxon>
    </lineage>
</organism>
<dbReference type="PANTHER" id="PTHR30347:SF1">
    <property type="entry name" value="MECHANOSENSITIVE CHANNEL MSCK"/>
    <property type="match status" value="1"/>
</dbReference>
<comment type="caution">
    <text evidence="13">The sequence shown here is derived from an EMBL/GenBank/DDBJ whole genome shotgun (WGS) entry which is preliminary data.</text>
</comment>
<dbReference type="Gene3D" id="3.30.70.100">
    <property type="match status" value="1"/>
</dbReference>
<dbReference type="Pfam" id="PF00924">
    <property type="entry name" value="MS_channel_2nd"/>
    <property type="match status" value="1"/>
</dbReference>
<dbReference type="PANTHER" id="PTHR30347">
    <property type="entry name" value="POTASSIUM CHANNEL RELATED"/>
    <property type="match status" value="1"/>
</dbReference>
<keyword evidence="9" id="KW-0732">Signal</keyword>
<evidence type="ECO:0000256" key="6">
    <source>
        <dbReference type="ARBA" id="ARBA00023136"/>
    </source>
</evidence>
<keyword evidence="14" id="KW-1185">Reference proteome</keyword>
<feature type="transmembrane region" description="Helical" evidence="8">
    <location>
        <begin position="519"/>
        <end position="544"/>
    </location>
</feature>
<keyword evidence="6 8" id="KW-0472">Membrane</keyword>
<evidence type="ECO:0000256" key="2">
    <source>
        <dbReference type="ARBA" id="ARBA00008017"/>
    </source>
</evidence>
<feature type="transmembrane region" description="Helical" evidence="8">
    <location>
        <begin position="318"/>
        <end position="337"/>
    </location>
</feature>
<feature type="domain" description="DUF3772" evidence="11">
    <location>
        <begin position="123"/>
        <end position="182"/>
    </location>
</feature>
<feature type="region of interest" description="Disordered" evidence="7">
    <location>
        <begin position="793"/>
        <end position="840"/>
    </location>
</feature>
<feature type="transmembrane region" description="Helical" evidence="8">
    <location>
        <begin position="273"/>
        <end position="291"/>
    </location>
</feature>
<feature type="transmembrane region" description="Helical" evidence="8">
    <location>
        <begin position="196"/>
        <end position="214"/>
    </location>
</feature>
<evidence type="ECO:0000256" key="9">
    <source>
        <dbReference type="SAM" id="SignalP"/>
    </source>
</evidence>
<protein>
    <submittedName>
        <fullName evidence="13">DUF3772 domain-containing protein</fullName>
    </submittedName>
</protein>
<evidence type="ECO:0000313" key="14">
    <source>
        <dbReference type="Proteomes" id="UP001526166"/>
    </source>
</evidence>
<dbReference type="InterPro" id="IPR011014">
    <property type="entry name" value="MscS_channel_TM-2"/>
</dbReference>
<sequence>MILRFLRIWLVAMFVALPLAAQDVKLPDYKTWDKAAEEAQHIVAEGTANDQRLTALRVAMVDWRKQFLAAQGANASEIKTVREQIAALGPVPADGETEDTAIAERRAELHDTLTKLQAPGLAAVEAATHADGIIREIDDELRARATDKLLRLSPSPLNPVNWGFGLKIVAALSAQLYDEAAETFAAKGSFGTFSESAPLIALLVLVASVLLARGRRWMNDLSAWLLGKASIRARYVIEEMASVGHILVPMVGFSLLLVAASQTGLAGRLWDELLGVIGSIVLMGLFAAWLARRVFPSRAKYEAPLHFAPERRPEVRRIVLSLGLVLAIWAPLGDWVVAKAENAMRTAQGDSDSVNLLAAHIDAGLAVLAFPLLLLGGALLFRLGQLLRVHVKNEAAGCPESSFRTSVMGAVGSLLLAVGVVGPLLGGIGYVNAANAIVWPMVETLLLIGLILVLQKFLAELYVLLTDSGNEGRDSLVPVLMGFMLVLLSMPILALFWGARVEDLVELWVTFRNGINLGGVRISPSVFITFAIIFSIGYAATRILQRALRTSILPKTSIDKGGQNAIVSGLGYVGIFLAGMAAVATAGIDLSSLAIVAGALSVGIGFGLQNIVSNFVSGIILLIERPVSEGDWIEVGGQQGVVKAISVRSTIIETFDRTDVIVPNADLVSGQVTNWTRGNKTGRLIVPVGVAYGADTRRVAEILLEIAQAQPLVMMSPEPFVIFSGFGADSLNFEIRTILSDVNFKIRVLSEINHQIAERFAAEGIEIPFAQRDIWLRNPEALRGRADAEAVNAAKPKAPLEPVPPAAPEPLEGIQDAAALSDNDGAEDGGDGGGGDGAGR</sequence>
<dbReference type="InterPro" id="IPR011066">
    <property type="entry name" value="MscS_channel_C_sf"/>
</dbReference>
<dbReference type="InterPro" id="IPR023408">
    <property type="entry name" value="MscS_beta-dom_sf"/>
</dbReference>
<dbReference type="SUPFAM" id="SSF82861">
    <property type="entry name" value="Mechanosensitive channel protein MscS (YggB), transmembrane region"/>
    <property type="match status" value="1"/>
</dbReference>
<gene>
    <name evidence="13" type="ORF">OE699_11140</name>
</gene>